<dbReference type="InterPro" id="IPR022215">
    <property type="entry name" value="SteA-like_C"/>
</dbReference>
<evidence type="ECO:0000313" key="7">
    <source>
        <dbReference type="EMBL" id="AKK05866.1"/>
    </source>
</evidence>
<sequence length="399" mass="42367">MSLFSRSSDLPGVQGVTRDLSTNGKGFKRLSQGDFAIIDAPDISRAMAQRLIDARPAAVVNAAKFSTGSLPNFGPQMLLEAGITLVEAVGAEVWLPLKDGKKARLTDDGQLFYGEKLIASGHVVSQTEAESTFVEAQQHLVDYMEAFFGNTIQFIHSEAPLLIDGLGVPEVGEALRERKVVVVSPGSGYQNQLKELRNFIREFEPAIIGVDSAADTLVEMGYKPDFIVGDPSNIGAEALRSGARVVLPADPDGHAPGLERIQDLGIGAMTFPSAVENSTDLALLLADYHEAQIVVNIGAPVTLDQLFAQADNASPSALLSRTKLGPRLVDASAISNLYMLRSSGSIGWLWALLGILVAVATIVAIAGSSGDGSFSENLVDTWNNVAIWFQGLFSSGKAE</sequence>
<dbReference type="GO" id="GO:0005524">
    <property type="term" value="F:ATP binding"/>
    <property type="evidence" value="ECO:0007669"/>
    <property type="project" value="UniProtKB-KW"/>
</dbReference>
<name>A0A0G3GXH1_9CORY</name>
<feature type="transmembrane region" description="Helical" evidence="5">
    <location>
        <begin position="346"/>
        <end position="367"/>
    </location>
</feature>
<keyword evidence="2" id="KW-0547">Nucleotide-binding</keyword>
<dbReference type="InterPro" id="IPR047795">
    <property type="entry name" value="Put_SteA-like"/>
</dbReference>
<dbReference type="AlphaFoldDB" id="A0A0G3GXH1"/>
<gene>
    <name evidence="7" type="ORF">CMUST_07700</name>
</gene>
<keyword evidence="4" id="KW-0067">ATP-binding</keyword>
<evidence type="ECO:0000256" key="3">
    <source>
        <dbReference type="ARBA" id="ARBA00022777"/>
    </source>
</evidence>
<keyword evidence="5" id="KW-0812">Transmembrane</keyword>
<keyword evidence="8" id="KW-1185">Reference proteome</keyword>
<evidence type="ECO:0000256" key="5">
    <source>
        <dbReference type="SAM" id="Phobius"/>
    </source>
</evidence>
<dbReference type="Proteomes" id="UP000035199">
    <property type="component" value="Chromosome"/>
</dbReference>
<proteinExistence type="predicted"/>
<keyword evidence="3" id="KW-0418">Kinase</keyword>
<dbReference type="Pfam" id="PF12555">
    <property type="entry name" value="SteA-like_C"/>
    <property type="match status" value="1"/>
</dbReference>
<keyword evidence="5" id="KW-1133">Transmembrane helix</keyword>
<dbReference type="EMBL" id="CP011542">
    <property type="protein sequence ID" value="AKK05866.1"/>
    <property type="molecule type" value="Genomic_DNA"/>
</dbReference>
<accession>A0A0G3GXH1</accession>
<dbReference type="PATRIC" id="fig|571915.4.peg.1644"/>
<dbReference type="InterPro" id="IPR036759">
    <property type="entry name" value="TPK_catalytic_sf"/>
</dbReference>
<keyword evidence="1" id="KW-0808">Transferase</keyword>
<protein>
    <submittedName>
        <fullName evidence="7">Putative membrane-anchored protein</fullName>
    </submittedName>
</protein>
<reference evidence="7 8" key="1">
    <citation type="journal article" date="2015" name="Genome Announc.">
        <title>Complete Genome Sequence of the Type Strain Corynebacterium mustelae DSM 45274, Isolated from Various Tissues of a Male Ferret with Lethal Sepsis.</title>
        <authorList>
            <person name="Ruckert C."/>
            <person name="Eimer J."/>
            <person name="Winkler A."/>
            <person name="Tauch A."/>
        </authorList>
    </citation>
    <scope>NUCLEOTIDE SEQUENCE [LARGE SCALE GENOMIC DNA]</scope>
    <source>
        <strain evidence="7 8">DSM 45274</strain>
    </source>
</reference>
<dbReference type="STRING" id="571915.CMUST_07700"/>
<evidence type="ECO:0000313" key="8">
    <source>
        <dbReference type="Proteomes" id="UP000035199"/>
    </source>
</evidence>
<evidence type="ECO:0000259" key="6">
    <source>
        <dbReference type="Pfam" id="PF12555"/>
    </source>
</evidence>
<dbReference type="GO" id="GO:0016301">
    <property type="term" value="F:kinase activity"/>
    <property type="evidence" value="ECO:0007669"/>
    <property type="project" value="UniProtKB-KW"/>
</dbReference>
<reference evidence="8" key="2">
    <citation type="submission" date="2015-05" db="EMBL/GenBank/DDBJ databases">
        <title>Complete genome sequence of Corynebacterium mustelae DSM 45274, isolated from various tissues of a male ferret with lethal sepsis.</title>
        <authorList>
            <person name="Ruckert C."/>
            <person name="Albersmeier A."/>
            <person name="Winkler A."/>
            <person name="Tauch A."/>
        </authorList>
    </citation>
    <scope>NUCLEOTIDE SEQUENCE [LARGE SCALE GENOMIC DNA]</scope>
    <source>
        <strain evidence="8">DSM 45274</strain>
    </source>
</reference>
<dbReference type="SUPFAM" id="SSF63999">
    <property type="entry name" value="Thiamin pyrophosphokinase, catalytic domain"/>
    <property type="match status" value="1"/>
</dbReference>
<evidence type="ECO:0000256" key="1">
    <source>
        <dbReference type="ARBA" id="ARBA00022679"/>
    </source>
</evidence>
<evidence type="ECO:0000256" key="4">
    <source>
        <dbReference type="ARBA" id="ARBA00022840"/>
    </source>
</evidence>
<evidence type="ECO:0000256" key="2">
    <source>
        <dbReference type="ARBA" id="ARBA00022741"/>
    </source>
</evidence>
<feature type="domain" description="SteA-like C-terminal" evidence="6">
    <location>
        <begin position="333"/>
        <end position="386"/>
    </location>
</feature>
<dbReference type="OrthoDB" id="5169996at2"/>
<dbReference type="NCBIfam" id="NF040608">
    <property type="entry name" value="division_SteA"/>
    <property type="match status" value="1"/>
</dbReference>
<keyword evidence="5" id="KW-0472">Membrane</keyword>
<dbReference type="GO" id="GO:0009229">
    <property type="term" value="P:thiamine diphosphate biosynthetic process"/>
    <property type="evidence" value="ECO:0007669"/>
    <property type="project" value="InterPro"/>
</dbReference>
<organism evidence="7 8">
    <name type="scientific">Corynebacterium mustelae</name>
    <dbReference type="NCBI Taxonomy" id="571915"/>
    <lineage>
        <taxon>Bacteria</taxon>
        <taxon>Bacillati</taxon>
        <taxon>Actinomycetota</taxon>
        <taxon>Actinomycetes</taxon>
        <taxon>Mycobacteriales</taxon>
        <taxon>Corynebacteriaceae</taxon>
        <taxon>Corynebacterium</taxon>
    </lineage>
</organism>
<dbReference type="KEGG" id="cmv:CMUST_07700"/>
<dbReference type="GO" id="GO:0004788">
    <property type="term" value="F:thiamine diphosphokinase activity"/>
    <property type="evidence" value="ECO:0007669"/>
    <property type="project" value="InterPro"/>
</dbReference>